<protein>
    <submittedName>
        <fullName evidence="3">Phage tail protein</fullName>
    </submittedName>
</protein>
<evidence type="ECO:0000313" key="3">
    <source>
        <dbReference type="WBParaSite" id="HPLM_0002133301-mRNA-1"/>
    </source>
</evidence>
<gene>
    <name evidence="1" type="ORF">HPLM_LOCUS21322</name>
</gene>
<dbReference type="WBParaSite" id="HPLM_0002133301-mRNA-1">
    <property type="protein sequence ID" value="HPLM_0002133301-mRNA-1"/>
    <property type="gene ID" value="HPLM_0002133301"/>
</dbReference>
<evidence type="ECO:0000313" key="2">
    <source>
        <dbReference type="Proteomes" id="UP000268014"/>
    </source>
</evidence>
<dbReference type="AlphaFoldDB" id="A0A0N4XAD8"/>
<evidence type="ECO:0000313" key="1">
    <source>
        <dbReference type="EMBL" id="VDO89225.1"/>
    </source>
</evidence>
<organism evidence="3">
    <name type="scientific">Haemonchus placei</name>
    <name type="common">Barber's pole worm</name>
    <dbReference type="NCBI Taxonomy" id="6290"/>
    <lineage>
        <taxon>Eukaryota</taxon>
        <taxon>Metazoa</taxon>
        <taxon>Ecdysozoa</taxon>
        <taxon>Nematoda</taxon>
        <taxon>Chromadorea</taxon>
        <taxon>Rhabditida</taxon>
        <taxon>Rhabditina</taxon>
        <taxon>Rhabditomorpha</taxon>
        <taxon>Strongyloidea</taxon>
        <taxon>Trichostrongylidae</taxon>
        <taxon>Haemonchus</taxon>
    </lineage>
</organism>
<proteinExistence type="predicted"/>
<sequence>MKRQIFLGGEENPEMGSPGQLLSVMACVVQDSRGTEIDTTKIAEVEAEVTGGFKTGGHGRIGLKVVKLAS</sequence>
<dbReference type="PROSITE" id="PS51257">
    <property type="entry name" value="PROKAR_LIPOPROTEIN"/>
    <property type="match status" value="1"/>
</dbReference>
<dbReference type="Proteomes" id="UP000268014">
    <property type="component" value="Unassembled WGS sequence"/>
</dbReference>
<reference evidence="1 2" key="2">
    <citation type="submission" date="2018-11" db="EMBL/GenBank/DDBJ databases">
        <authorList>
            <consortium name="Pathogen Informatics"/>
        </authorList>
    </citation>
    <scope>NUCLEOTIDE SEQUENCE [LARGE SCALE GENOMIC DNA]</scope>
    <source>
        <strain evidence="1 2">MHpl1</strain>
    </source>
</reference>
<keyword evidence="2" id="KW-1185">Reference proteome</keyword>
<name>A0A0N4XAD8_HAEPC</name>
<accession>A0A0N4XAD8</accession>
<dbReference type="EMBL" id="UZAF01023265">
    <property type="protein sequence ID" value="VDO89225.1"/>
    <property type="molecule type" value="Genomic_DNA"/>
</dbReference>
<reference evidence="3" key="1">
    <citation type="submission" date="2017-02" db="UniProtKB">
        <authorList>
            <consortium name="WormBaseParasite"/>
        </authorList>
    </citation>
    <scope>IDENTIFICATION</scope>
</reference>